<dbReference type="InterPro" id="IPR044974">
    <property type="entry name" value="Disease_R_plants"/>
</dbReference>
<keyword evidence="4" id="KW-0547">Nucleotide-binding</keyword>
<evidence type="ECO:0000256" key="3">
    <source>
        <dbReference type="ARBA" id="ARBA00022737"/>
    </source>
</evidence>
<evidence type="ECO:0000259" key="8">
    <source>
        <dbReference type="Pfam" id="PF18052"/>
    </source>
</evidence>
<dbReference type="Pfam" id="PF23598">
    <property type="entry name" value="LRR_14"/>
    <property type="match status" value="1"/>
</dbReference>
<name>A0A453A3J5_AEGTS</name>
<dbReference type="PRINTS" id="PR00364">
    <property type="entry name" value="DISEASERSIST"/>
</dbReference>
<dbReference type="Gene3D" id="3.80.10.10">
    <property type="entry name" value="Ribonuclease Inhibitor"/>
    <property type="match status" value="2"/>
</dbReference>
<evidence type="ECO:0000256" key="5">
    <source>
        <dbReference type="ARBA" id="ARBA00022821"/>
    </source>
</evidence>
<dbReference type="InterPro" id="IPR042197">
    <property type="entry name" value="Apaf_helical"/>
</dbReference>
<evidence type="ECO:0000256" key="4">
    <source>
        <dbReference type="ARBA" id="ARBA00022741"/>
    </source>
</evidence>
<reference evidence="11" key="5">
    <citation type="journal article" date="2021" name="G3 (Bethesda)">
        <title>Aegilops tauschii genome assembly Aet v5.0 features greater sequence contiguity and improved annotation.</title>
        <authorList>
            <person name="Wang L."/>
            <person name="Zhu T."/>
            <person name="Rodriguez J.C."/>
            <person name="Deal K.R."/>
            <person name="Dubcovsky J."/>
            <person name="McGuire P.E."/>
            <person name="Lux T."/>
            <person name="Spannagl M."/>
            <person name="Mayer K.F.X."/>
            <person name="Baldrich P."/>
            <person name="Meyers B.C."/>
            <person name="Huo N."/>
            <person name="Gu Y.Q."/>
            <person name="Zhou H."/>
            <person name="Devos K.M."/>
            <person name="Bennetzen J.L."/>
            <person name="Unver T."/>
            <person name="Budak H."/>
            <person name="Gulick P.J."/>
            <person name="Galiba G."/>
            <person name="Kalapos B."/>
            <person name="Nelson D.R."/>
            <person name="Li P."/>
            <person name="You F.M."/>
            <person name="Luo M.C."/>
            <person name="Dvorak J."/>
        </authorList>
    </citation>
    <scope>NUCLEOTIDE SEQUENCE [LARGE SCALE GENOMIC DNA]</scope>
    <source>
        <strain evidence="11">cv. AL8/78</strain>
    </source>
</reference>
<feature type="domain" description="Disease resistance N-terminal" evidence="8">
    <location>
        <begin position="83"/>
        <end position="169"/>
    </location>
</feature>
<dbReference type="Pfam" id="PF23559">
    <property type="entry name" value="WHD_DRP"/>
    <property type="match status" value="1"/>
</dbReference>
<feature type="domain" description="NB-ARC" evidence="7">
    <location>
        <begin position="244"/>
        <end position="411"/>
    </location>
</feature>
<dbReference type="InterPro" id="IPR038005">
    <property type="entry name" value="RX-like_CC"/>
</dbReference>
<keyword evidence="6" id="KW-0175">Coiled coil</keyword>
<dbReference type="Gramene" id="AET1Gv21027000.5">
    <property type="protein sequence ID" value="AET1Gv21027000.5"/>
    <property type="gene ID" value="AET1Gv21027000"/>
</dbReference>
<organism evidence="11 12">
    <name type="scientific">Aegilops tauschii subsp. strangulata</name>
    <name type="common">Goatgrass</name>
    <dbReference type="NCBI Taxonomy" id="200361"/>
    <lineage>
        <taxon>Eukaryota</taxon>
        <taxon>Viridiplantae</taxon>
        <taxon>Streptophyta</taxon>
        <taxon>Embryophyta</taxon>
        <taxon>Tracheophyta</taxon>
        <taxon>Spermatophyta</taxon>
        <taxon>Magnoliopsida</taxon>
        <taxon>Liliopsida</taxon>
        <taxon>Poales</taxon>
        <taxon>Poaceae</taxon>
        <taxon>BOP clade</taxon>
        <taxon>Pooideae</taxon>
        <taxon>Triticodae</taxon>
        <taxon>Triticeae</taxon>
        <taxon>Triticinae</taxon>
        <taxon>Aegilops</taxon>
    </lineage>
</organism>
<proteinExistence type="inferred from homology"/>
<dbReference type="PANTHER" id="PTHR23155:SF906">
    <property type="entry name" value="OS08G0205100 PROTEIN"/>
    <property type="match status" value="1"/>
</dbReference>
<comment type="similarity">
    <text evidence="1">Belongs to the disease resistance NB-LRR family.</text>
</comment>
<reference evidence="12" key="1">
    <citation type="journal article" date="2014" name="Science">
        <title>Ancient hybridizations among the ancestral genomes of bread wheat.</title>
        <authorList>
            <consortium name="International Wheat Genome Sequencing Consortium,"/>
            <person name="Marcussen T."/>
            <person name="Sandve S.R."/>
            <person name="Heier L."/>
            <person name="Spannagl M."/>
            <person name="Pfeifer M."/>
            <person name="Jakobsen K.S."/>
            <person name="Wulff B.B."/>
            <person name="Steuernagel B."/>
            <person name="Mayer K.F."/>
            <person name="Olsen O.A."/>
        </authorList>
    </citation>
    <scope>NUCLEOTIDE SEQUENCE [LARGE SCALE GENOMIC DNA]</scope>
    <source>
        <strain evidence="12">cv. AL8/78</strain>
    </source>
</reference>
<dbReference type="GO" id="GO:0043531">
    <property type="term" value="F:ADP binding"/>
    <property type="evidence" value="ECO:0007669"/>
    <property type="project" value="InterPro"/>
</dbReference>
<dbReference type="Gene3D" id="3.40.50.300">
    <property type="entry name" value="P-loop containing nucleotide triphosphate hydrolases"/>
    <property type="match status" value="1"/>
</dbReference>
<evidence type="ECO:0000313" key="11">
    <source>
        <dbReference type="EnsemblPlants" id="AET1Gv21027000.5"/>
    </source>
</evidence>
<dbReference type="InterPro" id="IPR055414">
    <property type="entry name" value="LRR_R13L4/SHOC2-like"/>
</dbReference>
<reference evidence="11" key="4">
    <citation type="submission" date="2019-03" db="UniProtKB">
        <authorList>
            <consortium name="EnsemblPlants"/>
        </authorList>
    </citation>
    <scope>IDENTIFICATION</scope>
</reference>
<dbReference type="Proteomes" id="UP000015105">
    <property type="component" value="Chromosome 1D"/>
</dbReference>
<dbReference type="SUPFAM" id="SSF52540">
    <property type="entry name" value="P-loop containing nucleoside triphosphate hydrolases"/>
    <property type="match status" value="1"/>
</dbReference>
<dbReference type="GO" id="GO:0009626">
    <property type="term" value="P:plant-type hypersensitive response"/>
    <property type="evidence" value="ECO:0007669"/>
    <property type="project" value="UniProtKB-ARBA"/>
</dbReference>
<keyword evidence="2" id="KW-0433">Leucine-rich repeat</keyword>
<accession>A0A453A3J5</accession>
<evidence type="ECO:0000256" key="1">
    <source>
        <dbReference type="ARBA" id="ARBA00008894"/>
    </source>
</evidence>
<reference evidence="11" key="3">
    <citation type="journal article" date="2017" name="Nature">
        <title>Genome sequence of the progenitor of the wheat D genome Aegilops tauschii.</title>
        <authorList>
            <person name="Luo M.C."/>
            <person name="Gu Y.Q."/>
            <person name="Puiu D."/>
            <person name="Wang H."/>
            <person name="Twardziok S.O."/>
            <person name="Deal K.R."/>
            <person name="Huo N."/>
            <person name="Zhu T."/>
            <person name="Wang L."/>
            <person name="Wang Y."/>
            <person name="McGuire P.E."/>
            <person name="Liu S."/>
            <person name="Long H."/>
            <person name="Ramasamy R.K."/>
            <person name="Rodriguez J.C."/>
            <person name="Van S.L."/>
            <person name="Yuan L."/>
            <person name="Wang Z."/>
            <person name="Xia Z."/>
            <person name="Xiao L."/>
            <person name="Anderson O.D."/>
            <person name="Ouyang S."/>
            <person name="Liang Y."/>
            <person name="Zimin A.V."/>
            <person name="Pertea G."/>
            <person name="Qi P."/>
            <person name="Bennetzen J.L."/>
            <person name="Dai X."/>
            <person name="Dawson M.W."/>
            <person name="Muller H.G."/>
            <person name="Kugler K."/>
            <person name="Rivarola-Duarte L."/>
            <person name="Spannagl M."/>
            <person name="Mayer K.F.X."/>
            <person name="Lu F.H."/>
            <person name="Bevan M.W."/>
            <person name="Leroy P."/>
            <person name="Li P."/>
            <person name="You F.M."/>
            <person name="Sun Q."/>
            <person name="Liu Z."/>
            <person name="Lyons E."/>
            <person name="Wicker T."/>
            <person name="Salzberg S.L."/>
            <person name="Devos K.M."/>
            <person name="Dvorak J."/>
        </authorList>
    </citation>
    <scope>NUCLEOTIDE SEQUENCE [LARGE SCALE GENOMIC DNA]</scope>
    <source>
        <strain evidence="11">cv. AL8/78</strain>
    </source>
</reference>
<dbReference type="FunFam" id="1.10.10.10:FF:000322">
    <property type="entry name" value="Probable disease resistance protein At1g63360"/>
    <property type="match status" value="1"/>
</dbReference>
<dbReference type="InterPro" id="IPR058922">
    <property type="entry name" value="WHD_DRP"/>
</dbReference>
<dbReference type="SUPFAM" id="SSF52058">
    <property type="entry name" value="L domain-like"/>
    <property type="match status" value="1"/>
</dbReference>
<evidence type="ECO:0000259" key="9">
    <source>
        <dbReference type="Pfam" id="PF23559"/>
    </source>
</evidence>
<feature type="domain" description="Disease resistance protein winged helix" evidence="9">
    <location>
        <begin position="498"/>
        <end position="568"/>
    </location>
</feature>
<keyword evidence="3" id="KW-0677">Repeat</keyword>
<reference evidence="12" key="2">
    <citation type="journal article" date="2017" name="Nat. Plants">
        <title>The Aegilops tauschii genome reveals multiple impacts of transposons.</title>
        <authorList>
            <person name="Zhao G."/>
            <person name="Zou C."/>
            <person name="Li K."/>
            <person name="Wang K."/>
            <person name="Li T."/>
            <person name="Gao L."/>
            <person name="Zhang X."/>
            <person name="Wang H."/>
            <person name="Yang Z."/>
            <person name="Liu X."/>
            <person name="Jiang W."/>
            <person name="Mao L."/>
            <person name="Kong X."/>
            <person name="Jiao Y."/>
            <person name="Jia J."/>
        </authorList>
    </citation>
    <scope>NUCLEOTIDE SEQUENCE [LARGE SCALE GENOMIC DNA]</scope>
    <source>
        <strain evidence="12">cv. AL8/78</strain>
    </source>
</reference>
<evidence type="ECO:0000313" key="12">
    <source>
        <dbReference type="Proteomes" id="UP000015105"/>
    </source>
</evidence>
<evidence type="ECO:0000259" key="7">
    <source>
        <dbReference type="Pfam" id="PF00931"/>
    </source>
</evidence>
<dbReference type="CDD" id="cd14798">
    <property type="entry name" value="RX-CC_like"/>
    <property type="match status" value="1"/>
</dbReference>
<dbReference type="Gene3D" id="1.10.10.10">
    <property type="entry name" value="Winged helix-like DNA-binding domain superfamily/Winged helix DNA-binding domain"/>
    <property type="match status" value="1"/>
</dbReference>
<dbReference type="InterPro" id="IPR041118">
    <property type="entry name" value="Rx_N"/>
</dbReference>
<dbReference type="InterPro" id="IPR027417">
    <property type="entry name" value="P-loop_NTPase"/>
</dbReference>
<evidence type="ECO:0000259" key="10">
    <source>
        <dbReference type="Pfam" id="PF23598"/>
    </source>
</evidence>
<evidence type="ECO:0000256" key="6">
    <source>
        <dbReference type="ARBA" id="ARBA00023054"/>
    </source>
</evidence>
<evidence type="ECO:0000256" key="2">
    <source>
        <dbReference type="ARBA" id="ARBA00022614"/>
    </source>
</evidence>
<dbReference type="Gene3D" id="1.20.5.4130">
    <property type="match status" value="1"/>
</dbReference>
<dbReference type="EnsemblPlants" id="AET1Gv21027000.5">
    <property type="protein sequence ID" value="AET1Gv21027000.5"/>
    <property type="gene ID" value="AET1Gv21027000"/>
</dbReference>
<keyword evidence="5" id="KW-0611">Plant defense</keyword>
<dbReference type="STRING" id="200361.A0A453A3J5"/>
<sequence length="977" mass="110694">PRHSLLTPTDWLISSSSAFQRPFSLLAHTIQIRFLPRPPPPLPARRRPIPVRLLSFTRGAFPTSPSTCPHQMAYEIVTVASGVMDPLIGKLNALMGEEYGKFTGVRKQASFLEKELSAMKAVLHKLELVDELDPTAKDWVDHVRDMSYDMENCIDDFMHQFRADDAKAGFIEKITQFIKKFRQRLRIADRMEELKTLALEANDRRERYKIDDWKPASSSVVVDPRLRAIYQEADTLVGIDGPREEVVTQLMDTQKKLKVVSVVGFGGLGKTTLAKQVYDKIDSQFDCKAFFSVSQRPDMSELLNNLQYKLGMNNPVSSRARKVDDIIKEIRNYLKEKRYLIVVDDVWDESAWYIIKCVFPEEGNGSRVIVTTRVEVVAGAACQNDREGIYKLEPLSEENSRMLLLNRVFGSEHGCPPQLEQVMTEILKKCHGLPLAIITIGSLLASQERSRKGWESIRDSLGAHSATNPSLEEMKSILNLSYMHLPAYLRACFLYLGMYVEDYVISRDDLVRQWIAEGLVGNLHGQDLEAVGRNYFNELINRSMIQLCETSYGEVFSCKVHDLMLDLIVSKCDRNNFLSVAYSYEGMARLHGCKYKVRRLSLSSMAGGGATYDPTITVNLSQIRSFTLFGKSMPPLVLFKYLRVLRIDQGSVGEDEGTLDLTAISQLFELRYLYVRGPDFVQLPAELQGLVYLETLHIDSELKSIPSDIVHLSRLSYLYIEYCNHGVLPEWIGNMKSLNSLRMPVGMRNGQRELNGMNGIIGLGELTNLRDLTIILWSLEKPELDALVCSIGKLCNLKHLQFNGPGTEIHSQMGSLSNPFQHIEELKVLVLNFRRVPTWMGGLHCLRILSLRVEETSTDEVRLLGELPSLVKLIFIPSHIPKERAILGTGLFPVLEYFHFWPKEDAMAYLGFEMGAMPNLRTLSLNSGEWGGSVPIGMEHLLCLQKIRPYRDLNHDATMVSAFRDALSLHPNHPSVE</sequence>
<dbReference type="Pfam" id="PF00931">
    <property type="entry name" value="NB-ARC"/>
    <property type="match status" value="1"/>
</dbReference>
<dbReference type="Gene3D" id="1.10.8.430">
    <property type="entry name" value="Helical domain of apoptotic protease-activating factors"/>
    <property type="match status" value="1"/>
</dbReference>
<dbReference type="GO" id="GO:0002758">
    <property type="term" value="P:innate immune response-activating signaling pathway"/>
    <property type="evidence" value="ECO:0007669"/>
    <property type="project" value="UniProtKB-ARBA"/>
</dbReference>
<dbReference type="InterPro" id="IPR002182">
    <property type="entry name" value="NB-ARC"/>
</dbReference>
<protein>
    <recommendedName>
        <fullName evidence="13">AAA+ ATPase domain-containing protein</fullName>
    </recommendedName>
</protein>
<dbReference type="InterPro" id="IPR032675">
    <property type="entry name" value="LRR_dom_sf"/>
</dbReference>
<dbReference type="Pfam" id="PF18052">
    <property type="entry name" value="Rx_N"/>
    <property type="match status" value="1"/>
</dbReference>
<dbReference type="GO" id="GO:0042742">
    <property type="term" value="P:defense response to bacterium"/>
    <property type="evidence" value="ECO:0007669"/>
    <property type="project" value="UniProtKB-ARBA"/>
</dbReference>
<feature type="domain" description="Disease resistance R13L4/SHOC-2-like LRR" evidence="10">
    <location>
        <begin position="622"/>
        <end position="975"/>
    </location>
</feature>
<dbReference type="InterPro" id="IPR036388">
    <property type="entry name" value="WH-like_DNA-bd_sf"/>
</dbReference>
<dbReference type="FunFam" id="3.40.50.300:FF:001091">
    <property type="entry name" value="Probable disease resistance protein At1g61300"/>
    <property type="match status" value="1"/>
</dbReference>
<dbReference type="AlphaFoldDB" id="A0A453A3J5"/>
<evidence type="ECO:0008006" key="13">
    <source>
        <dbReference type="Google" id="ProtNLM"/>
    </source>
</evidence>
<keyword evidence="12" id="KW-1185">Reference proteome</keyword>
<dbReference type="PANTHER" id="PTHR23155">
    <property type="entry name" value="DISEASE RESISTANCE PROTEIN RP"/>
    <property type="match status" value="1"/>
</dbReference>